<feature type="region of interest" description="Disordered" evidence="1">
    <location>
        <begin position="357"/>
        <end position="385"/>
    </location>
</feature>
<sequence length="553" mass="61297">MGAQRVGSHTVQLPTDNIKRRPSHIYIAPKVPAQPHARPTTGLSYEIRKRAQQTWIGPTGAVALHATGETRNRGALTYGFHKATTLRARVVTPKDGPSSNQRLRIRNKIVRKWLSNGGRSVDRVDTDFVDAASLRECDRFFDALCDSGRTTASFESIRDSLAHCCGLEVDDEKLEHIVKTIVRRGDDGSKQQSDWRGPHDGQHSLDIWDPEPALDRDMFRMLYFDGDKDFFAAAGDPTMTVALWAQAHYRRRTIDATLEERPPPPPLELPATMAIEDRIQAELAHELAAIEKGKPVPALANWPSVDRPEITSRPPSRECGAGDACARRPTTPTQNRLRLKRSMTEDAVADERLWPEAAEEEAEDAEAGMGGGRPTGGGGRALDWWRRPGLSKGSWPARTRRLVDRARDAATRRLQAGVLVERVHTKRRQALATQRGAVPAWKPPRGRGPRAPRTSGDGFTETYAKDPFLRAPPHGHFYASQKARAAARPGTAGVLLATAWATTGPRPLREGKARFRSERKEPPPNIDRSGVWDKQNDPRNCSMSFTFRDGPGG</sequence>
<feature type="compositionally biased region" description="Gly residues" evidence="1">
    <location>
        <begin position="368"/>
        <end position="380"/>
    </location>
</feature>
<evidence type="ECO:0000256" key="1">
    <source>
        <dbReference type="SAM" id="MobiDB-lite"/>
    </source>
</evidence>
<reference evidence="2" key="1">
    <citation type="submission" date="2021-11" db="EMBL/GenBank/DDBJ databases">
        <authorList>
            <consortium name="Genoscope - CEA"/>
            <person name="William W."/>
        </authorList>
    </citation>
    <scope>NUCLEOTIDE SEQUENCE</scope>
</reference>
<evidence type="ECO:0000313" key="2">
    <source>
        <dbReference type="EMBL" id="CAH0376887.1"/>
    </source>
</evidence>
<feature type="region of interest" description="Disordered" evidence="1">
    <location>
        <begin position="185"/>
        <end position="205"/>
    </location>
</feature>
<accession>A0A8J2X5X0</accession>
<dbReference type="AlphaFoldDB" id="A0A8J2X5X0"/>
<dbReference type="Proteomes" id="UP000789595">
    <property type="component" value="Unassembled WGS sequence"/>
</dbReference>
<gene>
    <name evidence="2" type="ORF">PECAL_5P14820</name>
</gene>
<feature type="compositionally biased region" description="Basic and acidic residues" evidence="1">
    <location>
        <begin position="507"/>
        <end position="522"/>
    </location>
</feature>
<proteinExistence type="predicted"/>
<protein>
    <submittedName>
        <fullName evidence="2">Uncharacterized protein</fullName>
    </submittedName>
</protein>
<evidence type="ECO:0000313" key="3">
    <source>
        <dbReference type="Proteomes" id="UP000789595"/>
    </source>
</evidence>
<feature type="region of interest" description="Disordered" evidence="1">
    <location>
        <begin position="427"/>
        <end position="466"/>
    </location>
</feature>
<feature type="compositionally biased region" description="Acidic residues" evidence="1">
    <location>
        <begin position="357"/>
        <end position="366"/>
    </location>
</feature>
<comment type="caution">
    <text evidence="2">The sequence shown here is derived from an EMBL/GenBank/DDBJ whole genome shotgun (WGS) entry which is preliminary data.</text>
</comment>
<feature type="region of interest" description="Disordered" evidence="1">
    <location>
        <begin position="300"/>
        <end position="333"/>
    </location>
</feature>
<name>A0A8J2X5X0_9STRA</name>
<dbReference type="EMBL" id="CAKKNE010000005">
    <property type="protein sequence ID" value="CAH0376887.1"/>
    <property type="molecule type" value="Genomic_DNA"/>
</dbReference>
<feature type="region of interest" description="Disordered" evidence="1">
    <location>
        <begin position="503"/>
        <end position="553"/>
    </location>
</feature>
<keyword evidence="3" id="KW-1185">Reference proteome</keyword>
<organism evidence="2 3">
    <name type="scientific">Pelagomonas calceolata</name>
    <dbReference type="NCBI Taxonomy" id="35677"/>
    <lineage>
        <taxon>Eukaryota</taxon>
        <taxon>Sar</taxon>
        <taxon>Stramenopiles</taxon>
        <taxon>Ochrophyta</taxon>
        <taxon>Pelagophyceae</taxon>
        <taxon>Pelagomonadales</taxon>
        <taxon>Pelagomonadaceae</taxon>
        <taxon>Pelagomonas</taxon>
    </lineage>
</organism>